<keyword evidence="1" id="KW-0233">DNA recombination</keyword>
<comment type="caution">
    <text evidence="2">The sequence shown here is derived from an EMBL/GenBank/DDBJ whole genome shotgun (WGS) entry which is preliminary data.</text>
</comment>
<evidence type="ECO:0000313" key="2">
    <source>
        <dbReference type="EMBL" id="NIZ62341.1"/>
    </source>
</evidence>
<protein>
    <recommendedName>
        <fullName evidence="4">Tyr recombinase domain-containing protein</fullName>
    </recommendedName>
</protein>
<reference evidence="2 3" key="1">
    <citation type="submission" date="2018-05" db="EMBL/GenBank/DDBJ databases">
        <authorList>
            <person name="Zhang Y.-J."/>
        </authorList>
    </citation>
    <scope>NUCLEOTIDE SEQUENCE [LARGE SCALE GENOMIC DNA]</scope>
    <source>
        <strain evidence="2 3">CY04</strain>
    </source>
</reference>
<gene>
    <name evidence="2" type="ORF">DL239_15315</name>
</gene>
<keyword evidence="3" id="KW-1185">Reference proteome</keyword>
<evidence type="ECO:0000256" key="1">
    <source>
        <dbReference type="ARBA" id="ARBA00023172"/>
    </source>
</evidence>
<name>A0ABX0WDN3_9RHOB</name>
<sequence length="455" mass="50681">MEQVERALSEGKYQKNVSSIMCALRQALATEIESGNAPSPKRLREILERRSDEIGHQSASTEFGYLQIGAAHIWGAEETAHFGRVLREFRVSEKAPAVTKWERVEGAIPTLPREWHQPMFACFKTSNGWTPGKPKHAVWSPDYFHSVVRALARWAQWCGIEGSSLTPTGQAFDAYASYLVDSDVTPGTVGNYLDRIISGFAVVLQPGFSSQACLFVRDEWKERAKKSAPKTKSGNQLVSAKAIYDFGFDQIEMARKMPVRNLSAAILFRNGLLHIIGIALPERARALSHLKFDTTICLLEFPLVRVSLPGSALKRRQTAKHRSGYTKVFENPKLWEVLVEYRSDYRPIFDGGNCLFPSKNAVGQRLASGRIGQIVGNATKKRFGVRITIHRFRDNVATDASEELENGAMIGAGVLGHKSQETMERHYDHSTGSRAAKDLADFVGSKQNGDEELKL</sequence>
<dbReference type="RefSeq" id="WP_167684965.1">
    <property type="nucleotide sequence ID" value="NZ_QHLQ01000016.1"/>
</dbReference>
<dbReference type="InterPro" id="IPR011010">
    <property type="entry name" value="DNA_brk_join_enz"/>
</dbReference>
<dbReference type="Proteomes" id="UP001429564">
    <property type="component" value="Unassembled WGS sequence"/>
</dbReference>
<dbReference type="EMBL" id="QHLQ01000016">
    <property type="protein sequence ID" value="NIZ62341.1"/>
    <property type="molecule type" value="Genomic_DNA"/>
</dbReference>
<dbReference type="Gene3D" id="1.10.443.10">
    <property type="entry name" value="Intergrase catalytic core"/>
    <property type="match status" value="1"/>
</dbReference>
<evidence type="ECO:0000313" key="3">
    <source>
        <dbReference type="Proteomes" id="UP001429564"/>
    </source>
</evidence>
<evidence type="ECO:0008006" key="4">
    <source>
        <dbReference type="Google" id="ProtNLM"/>
    </source>
</evidence>
<dbReference type="SUPFAM" id="SSF56349">
    <property type="entry name" value="DNA breaking-rejoining enzymes"/>
    <property type="match status" value="1"/>
</dbReference>
<dbReference type="InterPro" id="IPR013762">
    <property type="entry name" value="Integrase-like_cat_sf"/>
</dbReference>
<proteinExistence type="predicted"/>
<organism evidence="2 3">
    <name type="scientific">Parasedimentitalea denitrificans</name>
    <dbReference type="NCBI Taxonomy" id="2211118"/>
    <lineage>
        <taxon>Bacteria</taxon>
        <taxon>Pseudomonadati</taxon>
        <taxon>Pseudomonadota</taxon>
        <taxon>Alphaproteobacteria</taxon>
        <taxon>Rhodobacterales</taxon>
        <taxon>Paracoccaceae</taxon>
        <taxon>Parasedimentitalea</taxon>
    </lineage>
</organism>
<accession>A0ABX0WDN3</accession>